<feature type="compositionally biased region" description="Low complexity" evidence="1">
    <location>
        <begin position="425"/>
        <end position="440"/>
    </location>
</feature>
<organism evidence="2">
    <name type="scientific">Ooceraea biroi</name>
    <name type="common">Clonal raider ant</name>
    <name type="synonym">Cerapachys biroi</name>
    <dbReference type="NCBI Taxonomy" id="2015173"/>
    <lineage>
        <taxon>Eukaryota</taxon>
        <taxon>Metazoa</taxon>
        <taxon>Ecdysozoa</taxon>
        <taxon>Arthropoda</taxon>
        <taxon>Hexapoda</taxon>
        <taxon>Insecta</taxon>
        <taxon>Pterygota</taxon>
        <taxon>Neoptera</taxon>
        <taxon>Endopterygota</taxon>
        <taxon>Hymenoptera</taxon>
        <taxon>Apocrita</taxon>
        <taxon>Aculeata</taxon>
        <taxon>Formicoidea</taxon>
        <taxon>Formicidae</taxon>
        <taxon>Dorylinae</taxon>
        <taxon>Ooceraea</taxon>
    </lineage>
</organism>
<reference evidence="2" key="1">
    <citation type="journal article" date="2018" name="Genome Res.">
        <title>The genomic architecture and molecular evolution of ant odorant receptors.</title>
        <authorList>
            <person name="McKenzie S.K."/>
            <person name="Kronauer D.J.C."/>
        </authorList>
    </citation>
    <scope>NUCLEOTIDE SEQUENCE [LARGE SCALE GENOMIC DNA]</scope>
    <source>
        <strain evidence="2">Clonal line C1</strain>
    </source>
</reference>
<sequence length="490" mass="54245">MSEYSLDSLENVEADSLEERVSDNDSDNGCNLVAIKDKFDKNASFYVNPIPPTSTQLKGSCLNGRDSGEEESLPTGRFVDDAPDDTTTTVHGGRNPIIASRRGFARRGRQQQECRATPAESWLCIRKSNDADVAAVGRREEGGADRRSRRRCCPRVRTSSGATTEQRSPGNVTRNSRRGSSDGMKADKRLDNVLVPSTWSRNPIGPPSYSELYRRRLRAIIPGGGVACQVVTIKNYRWIHRRYRKGLSPGTTSAYPRIRSPEGSTLSICGDSQLEDLSLDEGHTSLPATSRDDSSEFSFYRRFLEAHIDHAEILVRSCELRSSCETVAKFPDSVSDSKLKRSGYRPYTIEEYRSLSVSRPDRSLGPDKDEMLTKSRRAIAQKCFLPPLKDRDAAVAAASKDREKSRIPEMDDATQECLSKRPTGSSAKRAAAAEASSSRKTGLLGNTASPASSSLISGVSLEDPYLKTLQQRHLRERELADRLMRQTLSV</sequence>
<dbReference type="AlphaFoldDB" id="A0A3L8E410"/>
<dbReference type="OrthoDB" id="7700354at2759"/>
<comment type="caution">
    <text evidence="2">The sequence shown here is derived from an EMBL/GenBank/DDBJ whole genome shotgun (WGS) entry which is preliminary data.</text>
</comment>
<feature type="compositionally biased region" description="Polar residues" evidence="1">
    <location>
        <begin position="158"/>
        <end position="174"/>
    </location>
</feature>
<feature type="compositionally biased region" description="Polar residues" evidence="1">
    <location>
        <begin position="444"/>
        <end position="455"/>
    </location>
</feature>
<reference evidence="2" key="2">
    <citation type="submission" date="2018-07" db="EMBL/GenBank/DDBJ databases">
        <authorList>
            <person name="Mckenzie S.K."/>
            <person name="Kronauer D.J.C."/>
        </authorList>
    </citation>
    <scope>NUCLEOTIDE SEQUENCE</scope>
    <source>
        <strain evidence="2">Clonal line C1</strain>
    </source>
</reference>
<evidence type="ECO:0000313" key="2">
    <source>
        <dbReference type="EMBL" id="RLU26728.1"/>
    </source>
</evidence>
<feature type="compositionally biased region" description="Basic and acidic residues" evidence="1">
    <location>
        <begin position="137"/>
        <end position="146"/>
    </location>
</feature>
<feature type="region of interest" description="Disordered" evidence="1">
    <location>
        <begin position="1"/>
        <end position="27"/>
    </location>
</feature>
<proteinExistence type="predicted"/>
<feature type="region of interest" description="Disordered" evidence="1">
    <location>
        <begin position="398"/>
        <end position="455"/>
    </location>
</feature>
<feature type="region of interest" description="Disordered" evidence="1">
    <location>
        <begin position="134"/>
        <end position="189"/>
    </location>
</feature>
<dbReference type="EMBL" id="QOIP01000001">
    <property type="protein sequence ID" value="RLU26728.1"/>
    <property type="molecule type" value="Genomic_DNA"/>
</dbReference>
<name>A0A3L8E410_OOCBI</name>
<feature type="region of interest" description="Disordered" evidence="1">
    <location>
        <begin position="57"/>
        <end position="95"/>
    </location>
</feature>
<dbReference type="Proteomes" id="UP000279307">
    <property type="component" value="Chromosome 1"/>
</dbReference>
<feature type="compositionally biased region" description="Basic and acidic residues" evidence="1">
    <location>
        <begin position="398"/>
        <end position="409"/>
    </location>
</feature>
<evidence type="ECO:0000256" key="1">
    <source>
        <dbReference type="SAM" id="MobiDB-lite"/>
    </source>
</evidence>
<accession>A0A3L8E410</accession>
<protein>
    <submittedName>
        <fullName evidence="2">Uncharacterized protein</fullName>
    </submittedName>
</protein>
<gene>
    <name evidence="2" type="ORF">DMN91_000525</name>
</gene>